<dbReference type="AlphaFoldDB" id="Q950R7"/>
<proteinExistence type="predicted"/>
<dbReference type="SUPFAM" id="SSF56672">
    <property type="entry name" value="DNA/RNA polymerases"/>
    <property type="match status" value="1"/>
</dbReference>
<dbReference type="GeneID" id="809629"/>
<geneLocation type="mitochondrion" evidence="1"/>
<dbReference type="InterPro" id="IPR043502">
    <property type="entry name" value="DNA/RNA_pol_sf"/>
</dbReference>
<dbReference type="RefSeq" id="NP_150312.1">
    <property type="nucleotide sequence ID" value="NC_003052.1"/>
</dbReference>
<organism evidence="1">
    <name type="scientific">Spizellomyces punctatus</name>
    <dbReference type="NCBI Taxonomy" id="109760"/>
    <lineage>
        <taxon>Eukaryota</taxon>
        <taxon>Fungi</taxon>
        <taxon>Fungi incertae sedis</taxon>
        <taxon>Chytridiomycota</taxon>
        <taxon>Chytridiomycota incertae sedis</taxon>
        <taxon>Chytridiomycetes</taxon>
        <taxon>Spizellomycetales</taxon>
        <taxon>Spizellomycetaceae</taxon>
        <taxon>Spizellomyces</taxon>
    </lineage>
</organism>
<reference evidence="1" key="1">
    <citation type="submission" date="2001-07" db="EMBL/GenBank/DDBJ databases">
        <authorList>
            <person name="Lang F.B.F."/>
        </authorList>
    </citation>
    <scope>NUCLEOTIDE SEQUENCE</scope>
</reference>
<keyword evidence="1" id="KW-0496">Mitochondrion</keyword>
<evidence type="ECO:0000313" key="1">
    <source>
        <dbReference type="EMBL" id="AAK84241.1"/>
    </source>
</evidence>
<protein>
    <submittedName>
        <fullName evidence="1">Orf361</fullName>
    </submittedName>
</protein>
<gene>
    <name evidence="1" type="primary">orf361</name>
</gene>
<dbReference type="Gene3D" id="1.10.1320.10">
    <property type="entry name" value="DNA-directed RNA polymerase, N-terminal domain"/>
    <property type="match status" value="1"/>
</dbReference>
<name>Q950R7_SPIPN</name>
<accession>Q950R7</accession>
<sequence>MSKKRRGSGPSEAAKLTRDRYRNKWSNRFNFAKSNIISNIQVPNTNQINQSWLTLPNPSEDVLVNKELLIKPIIDWFNHNKLNVDIERFTDIFISINTILGVRNLEDYHNVVKSFVPFIDLYYNNKTPFNTDLNKNLRIETLEYGYLGNLSIKGRVITWGHVIELLIESYYEHSIKYYATTSTVYSNKALVSLRRVYSKLLHKELRTLYAKTNHVVTNEFHYCKYLYNHSSEELLNIYIIAIYILSLKIQNNNGKLIFIDFLRTLGEIFYTTSSKYIDDLRDQAIVGYENIPMICPPNPWVNSYHGGFLSNNNNNIIHHTPTAQHCTYVSDEYLNAVNNLNKIQFKINIEFLNFLCTELGA</sequence>
<reference evidence="1" key="2">
    <citation type="journal article" date="2002" name="Mol. Biol. Evol.">
        <title>Hyaloraphidium curvatum: a linear mitochondrial genome, tRNA editing, and an evolutionary link to lower fungi.</title>
        <authorList>
            <person name="Forget L."/>
            <person name="Ustinova J."/>
            <person name="Wang Z."/>
            <person name="Huss V.A."/>
            <person name="Franz Lang B."/>
        </authorList>
    </citation>
    <scope>NUCLEOTIDE SEQUENCE</scope>
</reference>
<dbReference type="EMBL" id="AF404303">
    <property type="protein sequence ID" value="AAK84241.1"/>
    <property type="molecule type" value="Genomic_DNA"/>
</dbReference>
<dbReference type="InterPro" id="IPR037159">
    <property type="entry name" value="RNA_POL_N_sf"/>
</dbReference>